<dbReference type="Gene3D" id="3.70.10.10">
    <property type="match status" value="1"/>
</dbReference>
<keyword evidence="5" id="KW-0539">Nucleus</keyword>
<organism evidence="6">
    <name type="scientific">Physcomitrium patens</name>
    <name type="common">Spreading-leaved earth moss</name>
    <name type="synonym">Physcomitrella patens</name>
    <dbReference type="NCBI Taxonomy" id="3218"/>
    <lineage>
        <taxon>Eukaryota</taxon>
        <taxon>Viridiplantae</taxon>
        <taxon>Streptophyta</taxon>
        <taxon>Embryophyta</taxon>
        <taxon>Bryophyta</taxon>
        <taxon>Bryophytina</taxon>
        <taxon>Bryopsida</taxon>
        <taxon>Funariidae</taxon>
        <taxon>Funariales</taxon>
        <taxon>Funariaceae</taxon>
        <taxon>Physcomitrium</taxon>
    </lineage>
</organism>
<dbReference type="GO" id="GO:0030896">
    <property type="term" value="C:checkpoint clamp complex"/>
    <property type="evidence" value="ECO:0000318"/>
    <property type="project" value="GO_Central"/>
</dbReference>
<keyword evidence="8" id="KW-1185">Reference proteome</keyword>
<dbReference type="PANTHER" id="PTHR10870">
    <property type="entry name" value="CELL CYCLE CHECKPOINT PROTEIN RAD1"/>
    <property type="match status" value="1"/>
</dbReference>
<evidence type="ECO:0000256" key="4">
    <source>
        <dbReference type="ARBA" id="ARBA00023204"/>
    </source>
</evidence>
<dbReference type="FunFam" id="3.70.10.10:FF:000011">
    <property type="entry name" value="Damaged DNA binding protein"/>
    <property type="match status" value="1"/>
</dbReference>
<dbReference type="RefSeq" id="XP_024386275.1">
    <property type="nucleotide sequence ID" value="XM_024530507.2"/>
</dbReference>
<dbReference type="GO" id="GO:0000077">
    <property type="term" value="P:DNA damage checkpoint signaling"/>
    <property type="evidence" value="ECO:0000318"/>
    <property type="project" value="GO_Central"/>
</dbReference>
<dbReference type="PRINTS" id="PR01246">
    <property type="entry name" value="RAD1REPAIR"/>
</dbReference>
<evidence type="ECO:0000313" key="8">
    <source>
        <dbReference type="Proteomes" id="UP000006727"/>
    </source>
</evidence>
<evidence type="ECO:0000313" key="7">
    <source>
        <dbReference type="EnsemblPlants" id="Pp3c10_20230V3.1"/>
    </source>
</evidence>
<protein>
    <submittedName>
        <fullName evidence="6 7">Uncharacterized protein</fullName>
    </submittedName>
</protein>
<name>A9SDA3_PHYPA</name>
<evidence type="ECO:0000256" key="2">
    <source>
        <dbReference type="ARBA" id="ARBA00010991"/>
    </source>
</evidence>
<accession>A9SDA3</accession>
<dbReference type="eggNOG" id="KOG0017">
    <property type="taxonomic scope" value="Eukaryota"/>
</dbReference>
<dbReference type="Gramene" id="Pp3c10_20230V3.2">
    <property type="protein sequence ID" value="Pp3c10_20230V3.2"/>
    <property type="gene ID" value="Pp3c10_20230"/>
</dbReference>
<dbReference type="Proteomes" id="UP000006727">
    <property type="component" value="Chromosome 10"/>
</dbReference>
<evidence type="ECO:0000256" key="5">
    <source>
        <dbReference type="ARBA" id="ARBA00023242"/>
    </source>
</evidence>
<sequence>MDASNPFDLRCLLDNVQGMVDALTCLRWKKQQDSIVELSDHGLVITVEERGCLQARVYFRKELFREYAYQAEVRPKFGISLGLLIDSLNTFTSSTRAAALELSYPGPDMQMIFKLVDANDSCIYAEMRTRIPDQIPHDYVIEDDGGTPISFAVKSAALKEALDDLEWPGSSIEITVSPVPPRVTFRGDGHGDLQIEFPYDRQRDLFIAFNCQREISYRYKYKFLKATTSQIPVSILKDNRGSKLTFGTNGLLKVQHLISVKPSPTPHQHYYDPSQAQARVSYIEFYVLPDVDSDDP</sequence>
<comment type="subcellular location">
    <subcellularLocation>
        <location evidence="1">Nucleus</location>
    </subcellularLocation>
</comment>
<gene>
    <name evidence="7" type="primary">LOC112287480</name>
    <name evidence="6" type="ORF">PHYPA_014146</name>
</gene>
<dbReference type="EMBL" id="ABEU02000010">
    <property type="protein sequence ID" value="PNR47026.1"/>
    <property type="molecule type" value="Genomic_DNA"/>
</dbReference>
<comment type="similarity">
    <text evidence="2">Belongs to the rad1 family.</text>
</comment>
<dbReference type="OrthoDB" id="337581at2759"/>
<dbReference type="Pfam" id="PF02144">
    <property type="entry name" value="Rad1"/>
    <property type="match status" value="1"/>
</dbReference>
<dbReference type="HOGENOM" id="CLU_079504_0_0_1"/>
<dbReference type="STRING" id="3218.A9SDA3"/>
<dbReference type="AlphaFoldDB" id="A9SDA3"/>
<reference evidence="6 8" key="2">
    <citation type="journal article" date="2018" name="Plant J.">
        <title>The Physcomitrella patens chromosome-scale assembly reveals moss genome structure and evolution.</title>
        <authorList>
            <person name="Lang D."/>
            <person name="Ullrich K.K."/>
            <person name="Murat F."/>
            <person name="Fuchs J."/>
            <person name="Jenkins J."/>
            <person name="Haas F.B."/>
            <person name="Piednoel M."/>
            <person name="Gundlach H."/>
            <person name="Van Bel M."/>
            <person name="Meyberg R."/>
            <person name="Vives C."/>
            <person name="Morata J."/>
            <person name="Symeonidi A."/>
            <person name="Hiss M."/>
            <person name="Muchero W."/>
            <person name="Kamisugi Y."/>
            <person name="Saleh O."/>
            <person name="Blanc G."/>
            <person name="Decker E.L."/>
            <person name="van Gessel N."/>
            <person name="Grimwood J."/>
            <person name="Hayes R.D."/>
            <person name="Graham S.W."/>
            <person name="Gunter L.E."/>
            <person name="McDaniel S.F."/>
            <person name="Hoernstein S.N.W."/>
            <person name="Larsson A."/>
            <person name="Li F.W."/>
            <person name="Perroud P.F."/>
            <person name="Phillips J."/>
            <person name="Ranjan P."/>
            <person name="Rokshar D.S."/>
            <person name="Rothfels C.J."/>
            <person name="Schneider L."/>
            <person name="Shu S."/>
            <person name="Stevenson D.W."/>
            <person name="Thummler F."/>
            <person name="Tillich M."/>
            <person name="Villarreal Aguilar J.C."/>
            <person name="Widiez T."/>
            <person name="Wong G.K."/>
            <person name="Wymore A."/>
            <person name="Zhang Y."/>
            <person name="Zimmer A.D."/>
            <person name="Quatrano R.S."/>
            <person name="Mayer K.F.X."/>
            <person name="Goodstein D."/>
            <person name="Casacuberta J.M."/>
            <person name="Vandepoele K."/>
            <person name="Reski R."/>
            <person name="Cuming A.C."/>
            <person name="Tuskan G.A."/>
            <person name="Maumus F."/>
            <person name="Salse J."/>
            <person name="Schmutz J."/>
            <person name="Rensing S.A."/>
        </authorList>
    </citation>
    <scope>NUCLEOTIDE SEQUENCE [LARGE SCALE GENOMIC DNA]</scope>
    <source>
        <strain evidence="7 8">cv. Gransden 2004</strain>
    </source>
</reference>
<proteinExistence type="inferred from homology"/>
<evidence type="ECO:0000256" key="3">
    <source>
        <dbReference type="ARBA" id="ARBA00022763"/>
    </source>
</evidence>
<dbReference type="InterPro" id="IPR003011">
    <property type="entry name" value="Cell_cycle_checkpoint_Rad1"/>
</dbReference>
<dbReference type="PRINTS" id="PR01245">
    <property type="entry name" value="RAD1REC1"/>
</dbReference>
<keyword evidence="3" id="KW-0227">DNA damage</keyword>
<dbReference type="OMA" id="TIEIRYP"/>
<dbReference type="EnsemblPlants" id="Pp3c10_20230V3.2">
    <property type="protein sequence ID" value="Pp3c10_20230V3.2"/>
    <property type="gene ID" value="Pp3c10_20230"/>
</dbReference>
<dbReference type="GO" id="GO:0006281">
    <property type="term" value="P:DNA repair"/>
    <property type="evidence" value="ECO:0000318"/>
    <property type="project" value="GO_Central"/>
</dbReference>
<dbReference type="Gramene" id="Pp3c10_20230V3.1">
    <property type="protein sequence ID" value="Pp3c10_20230V3.1"/>
    <property type="gene ID" value="Pp3c10_20230"/>
</dbReference>
<dbReference type="SUPFAM" id="SSF55979">
    <property type="entry name" value="DNA clamp"/>
    <property type="match status" value="1"/>
</dbReference>
<dbReference type="PANTHER" id="PTHR10870:SF0">
    <property type="entry name" value="CELL CYCLE CHECKPOINT PROTEIN RAD1"/>
    <property type="match status" value="1"/>
</dbReference>
<reference evidence="7" key="3">
    <citation type="submission" date="2020-12" db="UniProtKB">
        <authorList>
            <consortium name="EnsemblPlants"/>
        </authorList>
    </citation>
    <scope>IDENTIFICATION</scope>
</reference>
<dbReference type="CDD" id="cd00577">
    <property type="entry name" value="PCNA"/>
    <property type="match status" value="1"/>
</dbReference>
<dbReference type="EnsemblPlants" id="Pp3c10_20230V3.1">
    <property type="protein sequence ID" value="Pp3c10_20230V3.1"/>
    <property type="gene ID" value="Pp3c10_20230"/>
</dbReference>
<evidence type="ECO:0000313" key="6">
    <source>
        <dbReference type="EMBL" id="PNR47026.1"/>
    </source>
</evidence>
<dbReference type="GeneID" id="112287480"/>
<keyword evidence="4" id="KW-0234">DNA repair</keyword>
<evidence type="ECO:0000256" key="1">
    <source>
        <dbReference type="ARBA" id="ARBA00004123"/>
    </source>
</evidence>
<reference evidence="6 8" key="1">
    <citation type="journal article" date="2008" name="Science">
        <title>The Physcomitrella genome reveals evolutionary insights into the conquest of land by plants.</title>
        <authorList>
            <person name="Rensing S."/>
            <person name="Lang D."/>
            <person name="Zimmer A."/>
            <person name="Terry A."/>
            <person name="Salamov A."/>
            <person name="Shapiro H."/>
            <person name="Nishiyama T."/>
            <person name="Perroud P.-F."/>
            <person name="Lindquist E."/>
            <person name="Kamisugi Y."/>
            <person name="Tanahashi T."/>
            <person name="Sakakibara K."/>
            <person name="Fujita T."/>
            <person name="Oishi K."/>
            <person name="Shin-I T."/>
            <person name="Kuroki Y."/>
            <person name="Toyoda A."/>
            <person name="Suzuki Y."/>
            <person name="Hashimoto A."/>
            <person name="Yamaguchi K."/>
            <person name="Sugano A."/>
            <person name="Kohara Y."/>
            <person name="Fujiyama A."/>
            <person name="Anterola A."/>
            <person name="Aoki S."/>
            <person name="Ashton N."/>
            <person name="Barbazuk W.B."/>
            <person name="Barker E."/>
            <person name="Bennetzen J."/>
            <person name="Bezanilla M."/>
            <person name="Blankenship R."/>
            <person name="Cho S.H."/>
            <person name="Dutcher S."/>
            <person name="Estelle M."/>
            <person name="Fawcett J.A."/>
            <person name="Gundlach H."/>
            <person name="Hanada K."/>
            <person name="Heyl A."/>
            <person name="Hicks K.A."/>
            <person name="Hugh J."/>
            <person name="Lohr M."/>
            <person name="Mayer K."/>
            <person name="Melkozernov A."/>
            <person name="Murata T."/>
            <person name="Nelson D."/>
            <person name="Pils B."/>
            <person name="Prigge M."/>
            <person name="Reiss B."/>
            <person name="Renner T."/>
            <person name="Rombauts S."/>
            <person name="Rushton P."/>
            <person name="Sanderfoot A."/>
            <person name="Schween G."/>
            <person name="Shiu S.-H."/>
            <person name="Stueber K."/>
            <person name="Theodoulou F.L."/>
            <person name="Tu H."/>
            <person name="Van de Peer Y."/>
            <person name="Verrier P.J."/>
            <person name="Waters E."/>
            <person name="Wood A."/>
            <person name="Yang L."/>
            <person name="Cove D."/>
            <person name="Cuming A."/>
            <person name="Hasebe M."/>
            <person name="Lucas S."/>
            <person name="Mishler D.B."/>
            <person name="Reski R."/>
            <person name="Grigoriev I."/>
            <person name="Quatrano R.S."/>
            <person name="Boore J.L."/>
        </authorList>
    </citation>
    <scope>NUCLEOTIDE SEQUENCE [LARGE SCALE GENOMIC DNA]</scope>
    <source>
        <strain evidence="7 8">cv. Gransden 2004</strain>
    </source>
</reference>
<dbReference type="PaxDb" id="3218-PP1S67_171V6.1"/>
<dbReference type="InterPro" id="IPR003021">
    <property type="entry name" value="Rad1_Rec1_Rad17"/>
</dbReference>
<dbReference type="InterPro" id="IPR046938">
    <property type="entry name" value="DNA_clamp_sf"/>
</dbReference>